<feature type="compositionally biased region" description="Low complexity" evidence="11">
    <location>
        <begin position="54"/>
        <end position="69"/>
    </location>
</feature>
<keyword evidence="7 10" id="KW-0539">Nucleus</keyword>
<evidence type="ECO:0000256" key="7">
    <source>
        <dbReference type="ARBA" id="ARBA00023242"/>
    </source>
</evidence>
<dbReference type="KEGG" id="rcu:8270199"/>
<dbReference type="Proteomes" id="UP000008311">
    <property type="component" value="Unassembled WGS sequence"/>
</dbReference>
<proteinExistence type="inferred from homology"/>
<organism evidence="13 14">
    <name type="scientific">Ricinus communis</name>
    <name type="common">Castor bean</name>
    <dbReference type="NCBI Taxonomy" id="3988"/>
    <lineage>
        <taxon>Eukaryota</taxon>
        <taxon>Viridiplantae</taxon>
        <taxon>Streptophyta</taxon>
        <taxon>Embryophyta</taxon>
        <taxon>Tracheophyta</taxon>
        <taxon>Spermatophyta</taxon>
        <taxon>Magnoliopsida</taxon>
        <taxon>eudicotyledons</taxon>
        <taxon>Gunneridae</taxon>
        <taxon>Pentapetalae</taxon>
        <taxon>rosids</taxon>
        <taxon>fabids</taxon>
        <taxon>Malpighiales</taxon>
        <taxon>Euphorbiaceae</taxon>
        <taxon>Acalyphoideae</taxon>
        <taxon>Acalypheae</taxon>
        <taxon>Ricinus</taxon>
    </lineage>
</organism>
<dbReference type="SUPFAM" id="SSF54277">
    <property type="entry name" value="CAD &amp; PB1 domains"/>
    <property type="match status" value="1"/>
</dbReference>
<evidence type="ECO:0000256" key="2">
    <source>
        <dbReference type="ARBA" id="ARBA00006728"/>
    </source>
</evidence>
<keyword evidence="4 10" id="KW-0678">Repressor</keyword>
<dbReference type="GO" id="GO:0009734">
    <property type="term" value="P:auxin-activated signaling pathway"/>
    <property type="evidence" value="ECO:0007669"/>
    <property type="project" value="UniProtKB-UniRule"/>
</dbReference>
<protein>
    <recommendedName>
        <fullName evidence="10">Auxin-responsive protein</fullName>
    </recommendedName>
</protein>
<gene>
    <name evidence="13" type="ORF">RCOM_1074570</name>
</gene>
<dbReference type="Pfam" id="PF02309">
    <property type="entry name" value="AUX_IAA"/>
    <property type="match status" value="2"/>
</dbReference>
<keyword evidence="8 10" id="KW-0927">Auxin signaling pathway</keyword>
<dbReference type="STRING" id="3988.B9SMF7"/>
<name>B9SMF7_RICCO</name>
<dbReference type="InParanoid" id="B9SMF7"/>
<evidence type="ECO:0000256" key="9">
    <source>
        <dbReference type="ARBA" id="ARBA00025283"/>
    </source>
</evidence>
<comment type="subunit">
    <text evidence="3 10">Homodimers and heterodimers.</text>
</comment>
<dbReference type="PROSITE" id="PS51745">
    <property type="entry name" value="PB1"/>
    <property type="match status" value="1"/>
</dbReference>
<evidence type="ECO:0000256" key="4">
    <source>
        <dbReference type="ARBA" id="ARBA00022491"/>
    </source>
</evidence>
<dbReference type="PANTHER" id="PTHR31734">
    <property type="entry name" value="AUXIN-RESPONSIVE PROTEIN IAA17"/>
    <property type="match status" value="1"/>
</dbReference>
<feature type="domain" description="PB1" evidence="12">
    <location>
        <begin position="164"/>
        <end position="245"/>
    </location>
</feature>
<evidence type="ECO:0000256" key="5">
    <source>
        <dbReference type="ARBA" id="ARBA00023015"/>
    </source>
</evidence>
<sequence>MELQLGLALPSNTVFGLDLNSYVYKPKEVSGSGQVNYCLQLGPLACFSKASSSTSDDFSSSSSNNNNNNKNRKRSLSDAFNEITRDDLPQTLPLLLWNNQPNDHEDDDDDDVNKHNCSLASNKIEEEDSDCGIVGWPPIKYRRKKIRGIRAVDNGCADCHGRPSSYVKVKMDGVAIARKIDPSLYTSFQDLKDTLLLMFGTCQENSTTYRLAYQDREGDWLLADDVSWRSFIGSVQRLKLMKNNNSGLFN</sequence>
<dbReference type="GO" id="GO:0005634">
    <property type="term" value="C:nucleus"/>
    <property type="evidence" value="ECO:0007669"/>
    <property type="project" value="UniProtKB-SubCell"/>
</dbReference>
<evidence type="ECO:0000256" key="11">
    <source>
        <dbReference type="SAM" id="MobiDB-lite"/>
    </source>
</evidence>
<comment type="function">
    <text evidence="9">Aux/IAA proteins are short-lived transcriptional factors that function as repressors of early auxin response genes at low auxin concentrations. Repression is thought to result from the interaction with auxin response factors (ARFs), proteins that bind to the auxin-responsive promoter element (AuxRE). Formation of heterodimers with ARF proteins may alter their ability to modulate early auxin response genes expression.</text>
</comment>
<evidence type="ECO:0000259" key="12">
    <source>
        <dbReference type="PROSITE" id="PS51745"/>
    </source>
</evidence>
<evidence type="ECO:0000256" key="8">
    <source>
        <dbReference type="ARBA" id="ARBA00023294"/>
    </source>
</evidence>
<dbReference type="InterPro" id="IPR003311">
    <property type="entry name" value="AUX_IAA"/>
</dbReference>
<dbReference type="InterPro" id="IPR033389">
    <property type="entry name" value="AUX/IAA_dom"/>
</dbReference>
<feature type="region of interest" description="Disordered" evidence="11">
    <location>
        <begin position="95"/>
        <end position="115"/>
    </location>
</feature>
<dbReference type="FunCoup" id="B9SMF7">
    <property type="interactions" value="141"/>
</dbReference>
<keyword evidence="6 10" id="KW-0804">Transcription</keyword>
<evidence type="ECO:0000313" key="14">
    <source>
        <dbReference type="Proteomes" id="UP000008311"/>
    </source>
</evidence>
<keyword evidence="5 10" id="KW-0805">Transcription regulation</keyword>
<dbReference type="PANTHER" id="PTHR31734:SF38">
    <property type="entry name" value="AUXIN-RESPONSIVE PROTEIN IAA29"/>
    <property type="match status" value="1"/>
</dbReference>
<evidence type="ECO:0000256" key="1">
    <source>
        <dbReference type="ARBA" id="ARBA00004123"/>
    </source>
</evidence>
<accession>B9SMF7</accession>
<dbReference type="Gene3D" id="3.10.20.90">
    <property type="entry name" value="Phosphatidylinositol 3-kinase Catalytic Subunit, Chain A, domain 1"/>
    <property type="match status" value="1"/>
</dbReference>
<dbReference type="InterPro" id="IPR053793">
    <property type="entry name" value="PB1-like"/>
</dbReference>
<evidence type="ECO:0000256" key="6">
    <source>
        <dbReference type="ARBA" id="ARBA00023163"/>
    </source>
</evidence>
<reference evidence="14" key="1">
    <citation type="journal article" date="2010" name="Nat. Biotechnol.">
        <title>Draft genome sequence of the oilseed species Ricinus communis.</title>
        <authorList>
            <person name="Chan A.P."/>
            <person name="Crabtree J."/>
            <person name="Zhao Q."/>
            <person name="Lorenzi H."/>
            <person name="Orvis J."/>
            <person name="Puiu D."/>
            <person name="Melake-Berhan A."/>
            <person name="Jones K.M."/>
            <person name="Redman J."/>
            <person name="Chen G."/>
            <person name="Cahoon E.B."/>
            <person name="Gedil M."/>
            <person name="Stanke M."/>
            <person name="Haas B.J."/>
            <person name="Wortman J.R."/>
            <person name="Fraser-Liggett C.M."/>
            <person name="Ravel J."/>
            <person name="Rabinowicz P.D."/>
        </authorList>
    </citation>
    <scope>NUCLEOTIDE SEQUENCE [LARGE SCALE GENOMIC DNA]</scope>
    <source>
        <strain evidence="14">cv. Hale</strain>
    </source>
</reference>
<keyword evidence="14" id="KW-1185">Reference proteome</keyword>
<dbReference type="EMBL" id="EQ974034">
    <property type="protein sequence ID" value="EEF35189.1"/>
    <property type="molecule type" value="Genomic_DNA"/>
</dbReference>
<dbReference type="GO" id="GO:0006355">
    <property type="term" value="P:regulation of DNA-templated transcription"/>
    <property type="evidence" value="ECO:0007669"/>
    <property type="project" value="InterPro"/>
</dbReference>
<evidence type="ECO:0000256" key="10">
    <source>
        <dbReference type="RuleBase" id="RU004549"/>
    </source>
</evidence>
<evidence type="ECO:0000313" key="13">
    <source>
        <dbReference type="EMBL" id="EEF35189.1"/>
    </source>
</evidence>
<feature type="region of interest" description="Disordered" evidence="11">
    <location>
        <begin position="54"/>
        <end position="74"/>
    </location>
</feature>
<dbReference type="AlphaFoldDB" id="B9SMF7"/>
<comment type="subcellular location">
    <subcellularLocation>
        <location evidence="1 10">Nucleus</location>
    </subcellularLocation>
</comment>
<evidence type="ECO:0000256" key="3">
    <source>
        <dbReference type="ARBA" id="ARBA00011726"/>
    </source>
</evidence>
<dbReference type="eggNOG" id="ENOG502S29N">
    <property type="taxonomic scope" value="Eukaryota"/>
</dbReference>
<dbReference type="OrthoDB" id="778717at2759"/>
<comment type="similarity">
    <text evidence="2 10">Belongs to the Aux/IAA family.</text>
</comment>